<protein>
    <recommendedName>
        <fullName evidence="2">Thioredoxin domain-containing protein</fullName>
    </recommendedName>
</protein>
<comment type="caution">
    <text evidence="3">The sequence shown here is derived from an EMBL/GenBank/DDBJ whole genome shotgun (WGS) entry which is preliminary data.</text>
</comment>
<dbReference type="InterPro" id="IPR045108">
    <property type="entry name" value="TXNDC17-like"/>
</dbReference>
<dbReference type="GO" id="GO:0005829">
    <property type="term" value="C:cytosol"/>
    <property type="evidence" value="ECO:0007669"/>
    <property type="project" value="TreeGrafter"/>
</dbReference>
<dbReference type="SUPFAM" id="SSF52833">
    <property type="entry name" value="Thioredoxin-like"/>
    <property type="match status" value="1"/>
</dbReference>
<evidence type="ECO:0000313" key="4">
    <source>
        <dbReference type="Proteomes" id="UP000237144"/>
    </source>
</evidence>
<dbReference type="InterPro" id="IPR010357">
    <property type="entry name" value="TXNDC17_dom"/>
</dbReference>
<sequence>MPLLFPDSLQSPQAVLDQAKNASRDKPHYLVFFASVDPQTGKPWCPDCSEVQSEVERLIPEQNSTLVFVGDRTEWKKPENAFRQKPFNISKIPTIIRVEGSADNVAAEASLFPLRSRLVPRADIWEYTTGQLDSAPRLIESELRDRSKFEQFVQ</sequence>
<evidence type="ECO:0000259" key="2">
    <source>
        <dbReference type="Pfam" id="PF06110"/>
    </source>
</evidence>
<dbReference type="Pfam" id="PF06110">
    <property type="entry name" value="TXD17-like_Trx"/>
    <property type="match status" value="1"/>
</dbReference>
<name>A0A2S5B789_9BASI</name>
<dbReference type="InterPro" id="IPR036249">
    <property type="entry name" value="Thioredoxin-like_sf"/>
</dbReference>
<dbReference type="GO" id="GO:0047134">
    <property type="term" value="F:protein-disulfide reductase [NAD(P)H] activity"/>
    <property type="evidence" value="ECO:0007669"/>
    <property type="project" value="InterPro"/>
</dbReference>
<reference evidence="3 4" key="1">
    <citation type="journal article" date="2018" name="Front. Microbiol.">
        <title>Prospects for Fungal Bioremediation of Acidic Radioactive Waste Sites: Characterization and Genome Sequence of Rhodotorula taiwanensis MD1149.</title>
        <authorList>
            <person name="Tkavc R."/>
            <person name="Matrosova V.Y."/>
            <person name="Grichenko O.E."/>
            <person name="Gostincar C."/>
            <person name="Volpe R.P."/>
            <person name="Klimenkova P."/>
            <person name="Gaidamakova E.K."/>
            <person name="Zhou C.E."/>
            <person name="Stewart B.J."/>
            <person name="Lyman M.G."/>
            <person name="Malfatti S.A."/>
            <person name="Rubinfeld B."/>
            <person name="Courtot M."/>
            <person name="Singh J."/>
            <person name="Dalgard C.L."/>
            <person name="Hamilton T."/>
            <person name="Frey K.G."/>
            <person name="Gunde-Cimerman N."/>
            <person name="Dugan L."/>
            <person name="Daly M.J."/>
        </authorList>
    </citation>
    <scope>NUCLEOTIDE SEQUENCE [LARGE SCALE GENOMIC DNA]</scope>
    <source>
        <strain evidence="3 4">MD1149</strain>
    </source>
</reference>
<feature type="domain" description="Thioredoxin" evidence="2">
    <location>
        <begin position="21"/>
        <end position="101"/>
    </location>
</feature>
<dbReference type="AlphaFoldDB" id="A0A2S5B789"/>
<dbReference type="STRING" id="741276.A0A2S5B789"/>
<organism evidence="3 4">
    <name type="scientific">Rhodotorula taiwanensis</name>
    <dbReference type="NCBI Taxonomy" id="741276"/>
    <lineage>
        <taxon>Eukaryota</taxon>
        <taxon>Fungi</taxon>
        <taxon>Dikarya</taxon>
        <taxon>Basidiomycota</taxon>
        <taxon>Pucciniomycotina</taxon>
        <taxon>Microbotryomycetes</taxon>
        <taxon>Sporidiobolales</taxon>
        <taxon>Sporidiobolaceae</taxon>
        <taxon>Rhodotorula</taxon>
    </lineage>
</organism>
<dbReference type="OrthoDB" id="78947at2759"/>
<dbReference type="Gene3D" id="3.40.30.10">
    <property type="entry name" value="Glutaredoxin"/>
    <property type="match status" value="1"/>
</dbReference>
<gene>
    <name evidence="3" type="ORF">BMF94_4470</name>
</gene>
<dbReference type="PANTHER" id="PTHR12452">
    <property type="entry name" value="42-9-9 PROTEIN-RELATED"/>
    <property type="match status" value="1"/>
</dbReference>
<dbReference type="Proteomes" id="UP000237144">
    <property type="component" value="Unassembled WGS sequence"/>
</dbReference>
<accession>A0A2S5B789</accession>
<dbReference type="PANTHER" id="PTHR12452:SF0">
    <property type="entry name" value="THIOREDOXIN DOMAIN-CONTAINING PROTEIN 17"/>
    <property type="match status" value="1"/>
</dbReference>
<dbReference type="EMBL" id="PJQD01000048">
    <property type="protein sequence ID" value="POY72642.1"/>
    <property type="molecule type" value="Genomic_DNA"/>
</dbReference>
<keyword evidence="4" id="KW-1185">Reference proteome</keyword>
<proteinExistence type="inferred from homology"/>
<evidence type="ECO:0000256" key="1">
    <source>
        <dbReference type="ARBA" id="ARBA00008987"/>
    </source>
</evidence>
<evidence type="ECO:0000313" key="3">
    <source>
        <dbReference type="EMBL" id="POY72642.1"/>
    </source>
</evidence>
<comment type="similarity">
    <text evidence="1">Belongs to the thioredoxin family.</text>
</comment>